<feature type="transmembrane region" description="Helical" evidence="7">
    <location>
        <begin position="105"/>
        <end position="128"/>
    </location>
</feature>
<evidence type="ECO:0000256" key="1">
    <source>
        <dbReference type="ARBA" id="ARBA00004651"/>
    </source>
</evidence>
<dbReference type="AlphaFoldDB" id="A0A0V8M2B1"/>
<gene>
    <name evidence="9" type="ORF">DA01_04520</name>
    <name evidence="8" type="ORF">DEHALATV1_1210</name>
    <name evidence="10" type="ORF">VLL09_07160</name>
</gene>
<evidence type="ECO:0000256" key="3">
    <source>
        <dbReference type="ARBA" id="ARBA00022475"/>
    </source>
</evidence>
<dbReference type="PANTHER" id="PTHR33508:SF1">
    <property type="entry name" value="UPF0056 MEMBRANE PROTEIN YHCE"/>
    <property type="match status" value="1"/>
</dbReference>
<evidence type="ECO:0000313" key="10">
    <source>
        <dbReference type="EMBL" id="WRO07158.1"/>
    </source>
</evidence>
<evidence type="ECO:0000256" key="4">
    <source>
        <dbReference type="ARBA" id="ARBA00022692"/>
    </source>
</evidence>
<dbReference type="Proteomes" id="UP000053577">
    <property type="component" value="Unassembled WGS sequence"/>
</dbReference>
<dbReference type="EMBL" id="JGYD01000018">
    <property type="protein sequence ID" value="KSV17917.1"/>
    <property type="molecule type" value="Genomic_DNA"/>
</dbReference>
<keyword evidence="5 7" id="KW-1133">Transmembrane helix</keyword>
<keyword evidence="3" id="KW-1003">Cell membrane</keyword>
<feature type="transmembrane region" description="Helical" evidence="7">
    <location>
        <begin position="12"/>
        <end position="31"/>
    </location>
</feature>
<dbReference type="NCBIfam" id="TIGR00427">
    <property type="entry name" value="NAAT family transporter"/>
    <property type="match status" value="1"/>
</dbReference>
<comment type="subcellular location">
    <subcellularLocation>
        <location evidence="1 7">Cell membrane</location>
        <topology evidence="1 7">Multi-pass membrane protein</topology>
    </subcellularLocation>
</comment>
<dbReference type="Pfam" id="PF01914">
    <property type="entry name" value="MarC"/>
    <property type="match status" value="1"/>
</dbReference>
<evidence type="ECO:0000313" key="9">
    <source>
        <dbReference type="EMBL" id="KSV17917.1"/>
    </source>
</evidence>
<name>A0A0V8M2B1_9CHLR</name>
<keyword evidence="4 7" id="KW-0812">Transmembrane</keyword>
<dbReference type="EMBL" id="AP017649">
    <property type="protein sequence ID" value="BAZ97838.1"/>
    <property type="molecule type" value="Genomic_DNA"/>
</dbReference>
<dbReference type="InterPro" id="IPR002771">
    <property type="entry name" value="Multi_antbiot-R_MarC"/>
</dbReference>
<accession>A0A0V8M2B1</accession>
<proteinExistence type="inferred from homology"/>
<comment type="similarity">
    <text evidence="2 7">Belongs to the UPF0056 (MarC) family.</text>
</comment>
<dbReference type="OrthoDB" id="21094at2"/>
<feature type="transmembrane region" description="Helical" evidence="7">
    <location>
        <begin position="173"/>
        <end position="190"/>
    </location>
</feature>
<dbReference type="GO" id="GO:0005886">
    <property type="term" value="C:plasma membrane"/>
    <property type="evidence" value="ECO:0007669"/>
    <property type="project" value="UniProtKB-SubCell"/>
</dbReference>
<evidence type="ECO:0000256" key="7">
    <source>
        <dbReference type="RuleBase" id="RU362048"/>
    </source>
</evidence>
<evidence type="ECO:0000256" key="2">
    <source>
        <dbReference type="ARBA" id="ARBA00009784"/>
    </source>
</evidence>
<dbReference type="EMBL" id="CP141531">
    <property type="protein sequence ID" value="WRO07158.1"/>
    <property type="molecule type" value="Genomic_DNA"/>
</dbReference>
<protein>
    <recommendedName>
        <fullName evidence="7">UPF0056 membrane protein</fullName>
    </recommendedName>
</protein>
<dbReference type="Proteomes" id="UP001327986">
    <property type="component" value="Chromosome"/>
</dbReference>
<feature type="transmembrane region" description="Helical" evidence="7">
    <location>
        <begin position="68"/>
        <end position="93"/>
    </location>
</feature>
<keyword evidence="6 7" id="KW-0472">Membrane</keyword>
<sequence>MSEFWNDILLTFVPLFIVVDAVGNLPFVISITDQIPAGERKKVVNLSVITASLLGLVFLFMGKLILDLMGISVGAFAIAGGIILLLFAIRYMTSGHMVEVIKEEMVAVVPIGTPLTMGPATITTLILLVNQFPVYIVLISFGLNMLATWLIFKSNEWFIHYMGQGGLKAMSRIFSLFLAAIAISMIIKGLRLEEILGAVGGGS</sequence>
<dbReference type="PANTHER" id="PTHR33508">
    <property type="entry name" value="UPF0056 MEMBRANE PROTEIN YHCE"/>
    <property type="match status" value="1"/>
</dbReference>
<dbReference type="RefSeq" id="WP_010937129.1">
    <property type="nucleotide sequence ID" value="NZ_AP017649.1"/>
</dbReference>
<evidence type="ECO:0000313" key="12">
    <source>
        <dbReference type="Proteomes" id="UP000218257"/>
    </source>
</evidence>
<evidence type="ECO:0000256" key="5">
    <source>
        <dbReference type="ARBA" id="ARBA00022989"/>
    </source>
</evidence>
<evidence type="ECO:0000313" key="8">
    <source>
        <dbReference type="EMBL" id="BAZ97838.1"/>
    </source>
</evidence>
<feature type="transmembrane region" description="Helical" evidence="7">
    <location>
        <begin position="134"/>
        <end position="152"/>
    </location>
</feature>
<evidence type="ECO:0000313" key="11">
    <source>
        <dbReference type="Proteomes" id="UP000053577"/>
    </source>
</evidence>
<feature type="transmembrane region" description="Helical" evidence="7">
    <location>
        <begin position="43"/>
        <end position="62"/>
    </location>
</feature>
<dbReference type="Proteomes" id="UP000218257">
    <property type="component" value="Chromosome"/>
</dbReference>
<reference evidence="8 12" key="2">
    <citation type="journal article" date="2017" name="Sci. Rep.">
        <title>Isolation and genomic characterization of a Dehalococcoides strain suggests genomic rearrangement during culture.</title>
        <authorList>
            <person name="Yohda M."/>
            <person name="Ikegami K."/>
            <person name="Aita Y."/>
            <person name="Kitajima M."/>
            <person name="Takechi A."/>
            <person name="Iwamoto M."/>
            <person name="Fukuda T."/>
            <person name="Tamura N."/>
            <person name="Shibasaki J."/>
            <person name="Koike S."/>
            <person name="Komatsu D."/>
            <person name="Miyagi S."/>
            <person name="Nishimura M."/>
            <person name="Uchino Y."/>
            <person name="Shiroma A."/>
            <person name="Shimoji M."/>
            <person name="Tamotsu H."/>
            <person name="Ashimine N."/>
            <person name="Shinzato M."/>
            <person name="Ohki S."/>
            <person name="Nakano K."/>
            <person name="Teruya K."/>
            <person name="Satou K."/>
            <person name="Hirano T."/>
            <person name="Yagi O."/>
        </authorList>
    </citation>
    <scope>NUCLEOTIDE SEQUENCE [LARGE SCALE GENOMIC DNA]</scope>
    <source>
        <strain evidence="8 12">UCH-ATV1</strain>
    </source>
</reference>
<evidence type="ECO:0000256" key="6">
    <source>
        <dbReference type="ARBA" id="ARBA00023136"/>
    </source>
</evidence>
<dbReference type="eggNOG" id="COG2095">
    <property type="taxonomic scope" value="Bacteria"/>
</dbReference>
<organism evidence="9 11">
    <name type="scientific">Dehalococcoides mccartyi</name>
    <dbReference type="NCBI Taxonomy" id="61435"/>
    <lineage>
        <taxon>Bacteria</taxon>
        <taxon>Bacillati</taxon>
        <taxon>Chloroflexota</taxon>
        <taxon>Dehalococcoidia</taxon>
        <taxon>Dehalococcoidales</taxon>
        <taxon>Dehalococcoidaceae</taxon>
        <taxon>Dehalococcoides</taxon>
    </lineage>
</organism>
<dbReference type="GeneID" id="3229211"/>
<reference evidence="10" key="3">
    <citation type="submission" date="2023-12" db="EMBL/GenBank/DDBJ databases">
        <title>Isolation of organohalide respiring bacteria Dehalococcoides mccartyi strain GPTCE1 in groundwater collected near a chemical plant in Suzhou, China.</title>
        <authorList>
            <person name="Liu G."/>
        </authorList>
    </citation>
    <scope>NUCLEOTIDE SEQUENCE</scope>
    <source>
        <strain evidence="10">GPTCE1</strain>
    </source>
</reference>
<dbReference type="PATRIC" id="fig|61435.5.peg.895"/>
<reference evidence="9 11" key="1">
    <citation type="journal article" date="2015" name="Sci. Rep.">
        <title>A comparative genomics and reductive dehalogenase gene transcription study of two chloroethene-respiring bacteria, Dehalococcoides mccartyi strains MB and 11a.</title>
        <authorList>
            <person name="Low A."/>
            <person name="Shen Z."/>
            <person name="Cheng D."/>
            <person name="Rogers M.J."/>
            <person name="Lee P.K."/>
            <person name="He J."/>
        </authorList>
    </citation>
    <scope>NUCLEOTIDE SEQUENCE [LARGE SCALE GENOMIC DNA]</scope>
    <source>
        <strain evidence="9 11">MB</strain>
    </source>
</reference>